<evidence type="ECO:0000256" key="1">
    <source>
        <dbReference type="ARBA" id="ARBA00004496"/>
    </source>
</evidence>
<dbReference type="InterPro" id="IPR050399">
    <property type="entry name" value="HPr"/>
</dbReference>
<evidence type="ECO:0000256" key="2">
    <source>
        <dbReference type="ARBA" id="ARBA00010736"/>
    </source>
</evidence>
<evidence type="ECO:0000259" key="5">
    <source>
        <dbReference type="PROSITE" id="PS51350"/>
    </source>
</evidence>
<evidence type="ECO:0000313" key="6">
    <source>
        <dbReference type="EMBL" id="TGL57401.1"/>
    </source>
</evidence>
<dbReference type="EMBL" id="RQGD01000035">
    <property type="protein sequence ID" value="TGL57401.1"/>
    <property type="molecule type" value="Genomic_DNA"/>
</dbReference>
<dbReference type="SUPFAM" id="SSF55594">
    <property type="entry name" value="HPr-like"/>
    <property type="match status" value="1"/>
</dbReference>
<dbReference type="PROSITE" id="PS51350">
    <property type="entry name" value="PTS_HPR_DOM"/>
    <property type="match status" value="1"/>
</dbReference>
<accession>A0A4R9JYW2</accession>
<dbReference type="NCBIfam" id="TIGR01003">
    <property type="entry name" value="PTS_HPr_family"/>
    <property type="match status" value="1"/>
</dbReference>
<dbReference type="PANTHER" id="PTHR33705">
    <property type="entry name" value="PHOSPHOCARRIER PROTEIN HPR"/>
    <property type="match status" value="1"/>
</dbReference>
<keyword evidence="7" id="KW-1185">Reference proteome</keyword>
<dbReference type="AlphaFoldDB" id="A0A4R9JYW2"/>
<comment type="subcellular location">
    <subcellularLocation>
        <location evidence="1">Cytoplasm</location>
    </subcellularLocation>
</comment>
<dbReference type="GO" id="GO:0005737">
    <property type="term" value="C:cytoplasm"/>
    <property type="evidence" value="ECO:0007669"/>
    <property type="project" value="UniProtKB-SubCell"/>
</dbReference>
<comment type="caution">
    <text evidence="6">The sequence shown here is derived from an EMBL/GenBank/DDBJ whole genome shotgun (WGS) entry which is preliminary data.</text>
</comment>
<evidence type="ECO:0000256" key="4">
    <source>
        <dbReference type="ARBA" id="ARBA00022683"/>
    </source>
</evidence>
<dbReference type="OrthoDB" id="350754at2"/>
<feature type="domain" description="HPr" evidence="5">
    <location>
        <begin position="1"/>
        <end position="89"/>
    </location>
</feature>
<protein>
    <submittedName>
        <fullName evidence="6">HPr family phosphocarrier protein</fullName>
    </submittedName>
</protein>
<keyword evidence="3" id="KW-0963">Cytoplasm</keyword>
<dbReference type="InterPro" id="IPR035895">
    <property type="entry name" value="HPr-like_sf"/>
</dbReference>
<dbReference type="InterPro" id="IPR001020">
    <property type="entry name" value="PTS_HPr_His_P_site"/>
</dbReference>
<evidence type="ECO:0000256" key="3">
    <source>
        <dbReference type="ARBA" id="ARBA00022490"/>
    </source>
</evidence>
<name>A0A4R9JYW2_9LEPT</name>
<organism evidence="6 7">
    <name type="scientific">Leptospira ognonensis</name>
    <dbReference type="NCBI Taxonomy" id="2484945"/>
    <lineage>
        <taxon>Bacteria</taxon>
        <taxon>Pseudomonadati</taxon>
        <taxon>Spirochaetota</taxon>
        <taxon>Spirochaetia</taxon>
        <taxon>Leptospirales</taxon>
        <taxon>Leptospiraceae</taxon>
        <taxon>Leptospira</taxon>
    </lineage>
</organism>
<dbReference type="Gene3D" id="3.30.1340.10">
    <property type="entry name" value="HPr-like"/>
    <property type="match status" value="1"/>
</dbReference>
<proteinExistence type="inferred from homology"/>
<dbReference type="CDD" id="cd00367">
    <property type="entry name" value="PTS-HPr_like"/>
    <property type="match status" value="1"/>
</dbReference>
<evidence type="ECO:0000313" key="7">
    <source>
        <dbReference type="Proteomes" id="UP000297693"/>
    </source>
</evidence>
<dbReference type="RefSeq" id="WP_135624524.1">
    <property type="nucleotide sequence ID" value="NZ_RQGD01000035.1"/>
</dbReference>
<dbReference type="GO" id="GO:0009401">
    <property type="term" value="P:phosphoenolpyruvate-dependent sugar phosphotransferase system"/>
    <property type="evidence" value="ECO:0007669"/>
    <property type="project" value="UniProtKB-KW"/>
</dbReference>
<sequence>MKKIQLKINEDSTGLHARPASMFVKVAATFPCDIFVIKDDIEVNGKSIMGLMMLALGAGVEFFVKADGKKEDEALETLERLVKNNFDIDVKK</sequence>
<keyword evidence="4" id="KW-0598">Phosphotransferase system</keyword>
<dbReference type="Proteomes" id="UP000297693">
    <property type="component" value="Unassembled WGS sequence"/>
</dbReference>
<dbReference type="PROSITE" id="PS00589">
    <property type="entry name" value="PTS_HPR_SER"/>
    <property type="match status" value="1"/>
</dbReference>
<dbReference type="InterPro" id="IPR002114">
    <property type="entry name" value="PTS_HPr_Ser_P_site"/>
</dbReference>
<dbReference type="PROSITE" id="PS00369">
    <property type="entry name" value="PTS_HPR_HIS"/>
    <property type="match status" value="1"/>
</dbReference>
<dbReference type="PANTHER" id="PTHR33705:SF2">
    <property type="entry name" value="PHOSPHOCARRIER PROTEIN NPR"/>
    <property type="match status" value="1"/>
</dbReference>
<comment type="similarity">
    <text evidence="2">Belongs to the HPr family.</text>
</comment>
<dbReference type="InterPro" id="IPR000032">
    <property type="entry name" value="HPr-like"/>
</dbReference>
<gene>
    <name evidence="6" type="ORF">EHQ58_14015</name>
</gene>
<reference evidence="6" key="1">
    <citation type="journal article" date="2019" name="PLoS Negl. Trop. Dis.">
        <title>Revisiting the worldwide diversity of Leptospira species in the environment.</title>
        <authorList>
            <person name="Vincent A.T."/>
            <person name="Schiettekatte O."/>
            <person name="Bourhy P."/>
            <person name="Veyrier F.J."/>
            <person name="Picardeau M."/>
        </authorList>
    </citation>
    <scope>NUCLEOTIDE SEQUENCE [LARGE SCALE GENOMIC DNA]</scope>
    <source>
        <strain evidence="6">201702476</strain>
    </source>
</reference>
<dbReference type="Pfam" id="PF00381">
    <property type="entry name" value="PTS-HPr"/>
    <property type="match status" value="1"/>
</dbReference>
<dbReference type="PRINTS" id="PR00107">
    <property type="entry name" value="PHOSPHOCPHPR"/>
</dbReference>